<evidence type="ECO:0000313" key="1">
    <source>
        <dbReference type="EMBL" id="POI34129.1"/>
    </source>
</evidence>
<dbReference type="Proteomes" id="UP000237246">
    <property type="component" value="Unassembled WGS sequence"/>
</dbReference>
<dbReference type="EMBL" id="PPHD01002314">
    <property type="protein sequence ID" value="POI34129.1"/>
    <property type="molecule type" value="Genomic_DNA"/>
</dbReference>
<dbReference type="OrthoDB" id="45365at2759"/>
<accession>A0A2P4TCP6</accession>
<protein>
    <submittedName>
        <fullName evidence="1">Uncharacterized protein</fullName>
    </submittedName>
</protein>
<organism evidence="1 2">
    <name type="scientific">Bambusicola thoracicus</name>
    <name type="common">Chinese bamboo-partridge</name>
    <name type="synonym">Perdix thoracica</name>
    <dbReference type="NCBI Taxonomy" id="9083"/>
    <lineage>
        <taxon>Eukaryota</taxon>
        <taxon>Metazoa</taxon>
        <taxon>Chordata</taxon>
        <taxon>Craniata</taxon>
        <taxon>Vertebrata</taxon>
        <taxon>Euteleostomi</taxon>
        <taxon>Archelosauria</taxon>
        <taxon>Archosauria</taxon>
        <taxon>Dinosauria</taxon>
        <taxon>Saurischia</taxon>
        <taxon>Theropoda</taxon>
        <taxon>Coelurosauria</taxon>
        <taxon>Aves</taxon>
        <taxon>Neognathae</taxon>
        <taxon>Galloanserae</taxon>
        <taxon>Galliformes</taxon>
        <taxon>Phasianidae</taxon>
        <taxon>Perdicinae</taxon>
        <taxon>Bambusicola</taxon>
    </lineage>
</organism>
<comment type="caution">
    <text evidence="1">The sequence shown here is derived from an EMBL/GenBank/DDBJ whole genome shotgun (WGS) entry which is preliminary data.</text>
</comment>
<evidence type="ECO:0000313" key="2">
    <source>
        <dbReference type="Proteomes" id="UP000237246"/>
    </source>
</evidence>
<dbReference type="AlphaFoldDB" id="A0A2P4TCP6"/>
<proteinExistence type="predicted"/>
<gene>
    <name evidence="1" type="ORF">CIB84_002120</name>
</gene>
<name>A0A2P4TCP6_BAMTH</name>
<sequence length="40" mass="3992">MPTGRCSCSSCPAPDLLFVIGGVDQGPSGAVEALCLRDAP</sequence>
<reference evidence="1 2" key="1">
    <citation type="submission" date="2018-01" db="EMBL/GenBank/DDBJ databases">
        <title>Comparison of the Chinese Bamboo Partridge and Red Junglefowl genome sequences highlights the importance of demography in genome evolution.</title>
        <authorList>
            <person name="Tiley G.P."/>
            <person name="Kimball R.T."/>
            <person name="Braun E.L."/>
            <person name="Burleigh J.G."/>
        </authorList>
    </citation>
    <scope>NUCLEOTIDE SEQUENCE [LARGE SCALE GENOMIC DNA]</scope>
    <source>
        <strain evidence="1">RTK389</strain>
        <tissue evidence="1">Blood</tissue>
    </source>
</reference>
<keyword evidence="2" id="KW-1185">Reference proteome</keyword>